<evidence type="ECO:0000313" key="4">
    <source>
        <dbReference type="Proteomes" id="UP000297014"/>
    </source>
</evidence>
<dbReference type="RefSeq" id="WP_003323125.1">
    <property type="nucleotide sequence ID" value="NZ_ALPT02000026.1"/>
</dbReference>
<evidence type="ECO:0000313" key="3">
    <source>
        <dbReference type="Proteomes" id="UP000002754"/>
    </source>
</evidence>
<comment type="caution">
    <text evidence="1">The sequence shown here is derived from an EMBL/GenBank/DDBJ whole genome shotgun (WGS) entry which is preliminary data.</text>
</comment>
<dbReference type="EMBL" id="ALPT02000026">
    <property type="protein sequence ID" value="KGA97590.1"/>
    <property type="molecule type" value="Genomic_DNA"/>
</dbReference>
<dbReference type="Proteomes" id="UP000297014">
    <property type="component" value="Unassembled WGS sequence"/>
</dbReference>
<dbReference type="EMBL" id="JALP01000154">
    <property type="protein sequence ID" value="THG90425.1"/>
    <property type="molecule type" value="Genomic_DNA"/>
</dbReference>
<name>A0A094XFL9_ALKAL</name>
<organism evidence="1 3">
    <name type="scientific">Alkalihalobacillus alcalophilus ATCC 27647 = CGMCC 1.3604</name>
    <dbReference type="NCBI Taxonomy" id="1218173"/>
    <lineage>
        <taxon>Bacteria</taxon>
        <taxon>Bacillati</taxon>
        <taxon>Bacillota</taxon>
        <taxon>Bacilli</taxon>
        <taxon>Bacillales</taxon>
        <taxon>Bacillaceae</taxon>
        <taxon>Alkalihalobacillus</taxon>
    </lineage>
</organism>
<proteinExistence type="predicted"/>
<protein>
    <submittedName>
        <fullName evidence="1">Uncharacterized protein</fullName>
    </submittedName>
</protein>
<evidence type="ECO:0000313" key="2">
    <source>
        <dbReference type="EMBL" id="THG90425.1"/>
    </source>
</evidence>
<keyword evidence="3" id="KW-1185">Reference proteome</keyword>
<reference evidence="2 4" key="2">
    <citation type="submission" date="2014-01" db="EMBL/GenBank/DDBJ databases">
        <title>Draft genome sequencing of Bacillus alcalophilus CGMCC 1.3604.</title>
        <authorList>
            <person name="Yang J."/>
            <person name="Diao L."/>
            <person name="Yang S."/>
        </authorList>
    </citation>
    <scope>NUCLEOTIDE SEQUENCE [LARGE SCALE GENOMIC DNA]</scope>
    <source>
        <strain evidence="2 4">CGMCC 1.3604</strain>
    </source>
</reference>
<accession>A0A094XFL9</accession>
<dbReference type="Proteomes" id="UP000002754">
    <property type="component" value="Unassembled WGS sequence"/>
</dbReference>
<dbReference type="AlphaFoldDB" id="A0A094XFL9"/>
<reference evidence="1 3" key="1">
    <citation type="journal article" date="2014" name="Genome Announc.">
        <title>Draft Genome Sequence of Bacillus alcalophilus AV1934, a Classic Alkaliphile Isolated from Human Feces in 1934.</title>
        <authorList>
            <person name="Attie O."/>
            <person name="Jayaprakash A."/>
            <person name="Shah H."/>
            <person name="Paulsen I.T."/>
            <person name="Morino M."/>
            <person name="Takahashi Y."/>
            <person name="Narumi I."/>
            <person name="Sachidanandam R."/>
            <person name="Satoh K."/>
            <person name="Ito M."/>
            <person name="Krulwich T.A."/>
        </authorList>
    </citation>
    <scope>NUCLEOTIDE SEQUENCE [LARGE SCALE GENOMIC DNA]</scope>
    <source>
        <strain evidence="1 3">AV1934</strain>
    </source>
</reference>
<sequence length="61" mass="7356">MYKRFEEFVLKGDFYEGEKLFFQFQIADISEKIVSQAFEVCNKILKLEPENEVVKEFLKNK</sequence>
<gene>
    <name evidence="2" type="ORF">AJ85_10900</name>
    <name evidence="1" type="ORF">BALCAV_0209590</name>
</gene>
<evidence type="ECO:0000313" key="1">
    <source>
        <dbReference type="EMBL" id="KGA97590.1"/>
    </source>
</evidence>